<reference evidence="3" key="1">
    <citation type="submission" date="2016-10" db="EMBL/GenBank/DDBJ databases">
        <authorList>
            <person name="Varghese N."/>
            <person name="Submissions S."/>
        </authorList>
    </citation>
    <scope>NUCLEOTIDE SEQUENCE [LARGE SCALE GENOMIC DNA]</scope>
    <source>
        <strain evidence="3">DSM 44498</strain>
    </source>
</reference>
<evidence type="ECO:0000256" key="1">
    <source>
        <dbReference type="SAM" id="MobiDB-lite"/>
    </source>
</evidence>
<proteinExistence type="predicted"/>
<dbReference type="Proteomes" id="UP000183561">
    <property type="component" value="Unassembled WGS sequence"/>
</dbReference>
<accession>A0A1H4VUV4</accession>
<feature type="region of interest" description="Disordered" evidence="1">
    <location>
        <begin position="151"/>
        <end position="170"/>
    </location>
</feature>
<gene>
    <name evidence="2" type="ORF">SAMN04490239_5698</name>
</gene>
<organism evidence="2 3">
    <name type="scientific">Rhodococcus koreensis</name>
    <dbReference type="NCBI Taxonomy" id="99653"/>
    <lineage>
        <taxon>Bacteria</taxon>
        <taxon>Bacillati</taxon>
        <taxon>Actinomycetota</taxon>
        <taxon>Actinomycetes</taxon>
        <taxon>Mycobacteriales</taxon>
        <taxon>Nocardiaceae</taxon>
        <taxon>Rhodococcus</taxon>
    </lineage>
</organism>
<dbReference type="RefSeq" id="WP_072944919.1">
    <property type="nucleotide sequence ID" value="NZ_FNSV01000005.1"/>
</dbReference>
<name>A0A1H4VUV4_9NOCA</name>
<evidence type="ECO:0000313" key="2">
    <source>
        <dbReference type="EMBL" id="SEC84745.1"/>
    </source>
</evidence>
<sequence length="170" mass="18560">MSATRKPGLASNPLDRRPQPRAGAHQVGTCSRTRRKDLLINVTRESGLANSPAERKRRLPNLVEQGVDVAREAATNGETQQGPVALDEETTTKRVPADKTLESIYINRAKVEGGKNAVAAIGHIAGAPDSWSDLVDEALTRYLAVLEREYNDGEPFPPRNAERVRGSRIN</sequence>
<feature type="compositionally biased region" description="Basic and acidic residues" evidence="1">
    <location>
        <begin position="160"/>
        <end position="170"/>
    </location>
</feature>
<evidence type="ECO:0008006" key="4">
    <source>
        <dbReference type="Google" id="ProtNLM"/>
    </source>
</evidence>
<dbReference type="AlphaFoldDB" id="A0A1H4VUV4"/>
<protein>
    <recommendedName>
        <fullName evidence="4">Centromere-binding protein ParB C-terminal domain-containing protein</fullName>
    </recommendedName>
</protein>
<evidence type="ECO:0000313" key="3">
    <source>
        <dbReference type="Proteomes" id="UP000183561"/>
    </source>
</evidence>
<dbReference type="EMBL" id="FNSV01000005">
    <property type="protein sequence ID" value="SEC84745.1"/>
    <property type="molecule type" value="Genomic_DNA"/>
</dbReference>
<dbReference type="Gene3D" id="6.10.180.30">
    <property type="match status" value="1"/>
</dbReference>
<dbReference type="OrthoDB" id="4471119at2"/>
<feature type="region of interest" description="Disordered" evidence="1">
    <location>
        <begin position="73"/>
        <end position="92"/>
    </location>
</feature>
<keyword evidence="3" id="KW-1185">Reference proteome</keyword>
<feature type="region of interest" description="Disordered" evidence="1">
    <location>
        <begin position="1"/>
        <end position="35"/>
    </location>
</feature>